<dbReference type="AlphaFoldDB" id="A0A401JD82"/>
<dbReference type="Pfam" id="PF00072">
    <property type="entry name" value="Response_reg"/>
    <property type="match status" value="1"/>
</dbReference>
<dbReference type="PROSITE" id="PS50110">
    <property type="entry name" value="RESPONSE_REGULATORY"/>
    <property type="match status" value="1"/>
</dbReference>
<protein>
    <submittedName>
        <fullName evidence="8">DNA-binding response regulator, LuxR family</fullName>
    </submittedName>
</protein>
<dbReference type="PANTHER" id="PTHR43214:SF41">
    <property type="entry name" value="NITRATE_NITRITE RESPONSE REGULATOR PROTEIN NARP"/>
    <property type="match status" value="1"/>
</dbReference>
<dbReference type="Pfam" id="PF00196">
    <property type="entry name" value="GerE"/>
    <property type="match status" value="1"/>
</dbReference>
<gene>
    <name evidence="8" type="ORF">SFMTTN_1369</name>
</gene>
<evidence type="ECO:0000256" key="2">
    <source>
        <dbReference type="ARBA" id="ARBA00023015"/>
    </source>
</evidence>
<feature type="domain" description="HTH luxR-type" evidence="6">
    <location>
        <begin position="144"/>
        <end position="209"/>
    </location>
</feature>
<dbReference type="SUPFAM" id="SSF46894">
    <property type="entry name" value="C-terminal effector domain of the bipartite response regulators"/>
    <property type="match status" value="1"/>
</dbReference>
<keyword evidence="3 8" id="KW-0238">DNA-binding</keyword>
<dbReference type="InterPro" id="IPR058245">
    <property type="entry name" value="NreC/VraR/RcsB-like_REC"/>
</dbReference>
<feature type="modified residue" description="4-aspartylphosphate" evidence="5">
    <location>
        <position position="53"/>
    </location>
</feature>
<dbReference type="GO" id="GO:0003677">
    <property type="term" value="F:DNA binding"/>
    <property type="evidence" value="ECO:0007669"/>
    <property type="project" value="UniProtKB-KW"/>
</dbReference>
<evidence type="ECO:0000256" key="5">
    <source>
        <dbReference type="PROSITE-ProRule" id="PRU00169"/>
    </source>
</evidence>
<dbReference type="SMART" id="SM00448">
    <property type="entry name" value="REC"/>
    <property type="match status" value="1"/>
</dbReference>
<keyword evidence="9" id="KW-1185">Reference proteome</keyword>
<feature type="domain" description="Response regulatory" evidence="7">
    <location>
        <begin position="2"/>
        <end position="118"/>
    </location>
</feature>
<name>A0A401JD82_9PROT</name>
<organism evidence="8 9">
    <name type="scientific">Sulfuriferula multivorans</name>
    <dbReference type="NCBI Taxonomy" id="1559896"/>
    <lineage>
        <taxon>Bacteria</taxon>
        <taxon>Pseudomonadati</taxon>
        <taxon>Pseudomonadota</taxon>
        <taxon>Betaproteobacteria</taxon>
        <taxon>Nitrosomonadales</taxon>
        <taxon>Sulfuricellaceae</taxon>
        <taxon>Sulfuriferula</taxon>
    </lineage>
</organism>
<proteinExistence type="predicted"/>
<evidence type="ECO:0000256" key="3">
    <source>
        <dbReference type="ARBA" id="ARBA00023125"/>
    </source>
</evidence>
<keyword evidence="2" id="KW-0805">Transcription regulation</keyword>
<evidence type="ECO:0000259" key="7">
    <source>
        <dbReference type="PROSITE" id="PS50110"/>
    </source>
</evidence>
<reference evidence="8 9" key="1">
    <citation type="journal article" date="2019" name="Front. Microbiol.">
        <title>Genomes of Neutrophilic Sulfur-Oxidizing Chemolithoautotrophs Representing 9 Proteobacterial Species From 8 Genera.</title>
        <authorList>
            <person name="Watanabe T."/>
            <person name="Kojima H."/>
            <person name="Umezawa K."/>
            <person name="Hori C."/>
            <person name="Takasuka T.E."/>
            <person name="Kato Y."/>
            <person name="Fukui M."/>
        </authorList>
    </citation>
    <scope>NUCLEOTIDE SEQUENCE [LARGE SCALE GENOMIC DNA]</scope>
    <source>
        <strain evidence="8 9">TTN</strain>
    </source>
</reference>
<dbReference type="Proteomes" id="UP000286806">
    <property type="component" value="Unassembled WGS sequence"/>
</dbReference>
<evidence type="ECO:0000256" key="1">
    <source>
        <dbReference type="ARBA" id="ARBA00022553"/>
    </source>
</evidence>
<dbReference type="SMART" id="SM00421">
    <property type="entry name" value="HTH_LUXR"/>
    <property type="match status" value="1"/>
</dbReference>
<dbReference type="GO" id="GO:0000160">
    <property type="term" value="P:phosphorelay signal transduction system"/>
    <property type="evidence" value="ECO:0007669"/>
    <property type="project" value="InterPro"/>
</dbReference>
<dbReference type="PANTHER" id="PTHR43214">
    <property type="entry name" value="TWO-COMPONENT RESPONSE REGULATOR"/>
    <property type="match status" value="1"/>
</dbReference>
<dbReference type="PRINTS" id="PR00038">
    <property type="entry name" value="HTHLUXR"/>
</dbReference>
<evidence type="ECO:0000259" key="6">
    <source>
        <dbReference type="PROSITE" id="PS50043"/>
    </source>
</evidence>
<dbReference type="InterPro" id="IPR001789">
    <property type="entry name" value="Sig_transdc_resp-reg_receiver"/>
</dbReference>
<dbReference type="GO" id="GO:0006355">
    <property type="term" value="P:regulation of DNA-templated transcription"/>
    <property type="evidence" value="ECO:0007669"/>
    <property type="project" value="InterPro"/>
</dbReference>
<keyword evidence="4" id="KW-0804">Transcription</keyword>
<dbReference type="InterPro" id="IPR011006">
    <property type="entry name" value="CheY-like_superfamily"/>
</dbReference>
<comment type="caution">
    <text evidence="8">The sequence shown here is derived from an EMBL/GenBank/DDBJ whole genome shotgun (WGS) entry which is preliminary data.</text>
</comment>
<dbReference type="InterPro" id="IPR000792">
    <property type="entry name" value="Tscrpt_reg_LuxR_C"/>
</dbReference>
<sequence>MRVLLVDDHKLLREALRYLLNMEEDIEVVGEAGNARDALDVAARVDPNIVIMDISMPGMDGIEATRQLIAQQPGVKVIALSGHSEWDFVDEMLNAGASGYVSKAAPGNELLNAIRAVQRNEPYFCPEVLMMLMTSMGKAEVREELDNSSILTSRERDVLRLLAQGKRSSEIADVLYIAVSTVDVHRRNIMNKLDLHNVAELTQYAIRAGYIAL</sequence>
<evidence type="ECO:0000313" key="8">
    <source>
        <dbReference type="EMBL" id="GBL45559.1"/>
    </source>
</evidence>
<evidence type="ECO:0000313" key="9">
    <source>
        <dbReference type="Proteomes" id="UP000286806"/>
    </source>
</evidence>
<keyword evidence="1 5" id="KW-0597">Phosphoprotein</keyword>
<dbReference type="SUPFAM" id="SSF52172">
    <property type="entry name" value="CheY-like"/>
    <property type="match status" value="1"/>
</dbReference>
<dbReference type="CDD" id="cd17535">
    <property type="entry name" value="REC_NarL-like"/>
    <property type="match status" value="1"/>
</dbReference>
<dbReference type="Gene3D" id="3.40.50.2300">
    <property type="match status" value="1"/>
</dbReference>
<dbReference type="InterPro" id="IPR016032">
    <property type="entry name" value="Sig_transdc_resp-reg_C-effctor"/>
</dbReference>
<dbReference type="InterPro" id="IPR039420">
    <property type="entry name" value="WalR-like"/>
</dbReference>
<dbReference type="CDD" id="cd06170">
    <property type="entry name" value="LuxR_C_like"/>
    <property type="match status" value="1"/>
</dbReference>
<accession>A0A401JD82</accession>
<evidence type="ECO:0000256" key="4">
    <source>
        <dbReference type="ARBA" id="ARBA00023163"/>
    </source>
</evidence>
<dbReference type="EMBL" id="BGOW01000013">
    <property type="protein sequence ID" value="GBL45559.1"/>
    <property type="molecule type" value="Genomic_DNA"/>
</dbReference>
<dbReference type="PROSITE" id="PS50043">
    <property type="entry name" value="HTH_LUXR_2"/>
    <property type="match status" value="1"/>
</dbReference>
<dbReference type="PROSITE" id="PS00622">
    <property type="entry name" value="HTH_LUXR_1"/>
    <property type="match status" value="1"/>
</dbReference>